<feature type="region of interest" description="Disordered" evidence="1">
    <location>
        <begin position="83"/>
        <end position="140"/>
    </location>
</feature>
<evidence type="ECO:0008006" key="5">
    <source>
        <dbReference type="Google" id="ProtNLM"/>
    </source>
</evidence>
<accession>A0ABQ3YZL2</accession>
<organism evidence="3 4">
    <name type="scientific">Paractinoplanes durhamensis</name>
    <dbReference type="NCBI Taxonomy" id="113563"/>
    <lineage>
        <taxon>Bacteria</taxon>
        <taxon>Bacillati</taxon>
        <taxon>Actinomycetota</taxon>
        <taxon>Actinomycetes</taxon>
        <taxon>Micromonosporales</taxon>
        <taxon>Micromonosporaceae</taxon>
        <taxon>Paractinoplanes</taxon>
    </lineage>
</organism>
<gene>
    <name evidence="3" type="ORF">Adu01nite_43150</name>
</gene>
<dbReference type="RefSeq" id="WP_203728690.1">
    <property type="nucleotide sequence ID" value="NZ_BAAATX010000060.1"/>
</dbReference>
<evidence type="ECO:0000313" key="4">
    <source>
        <dbReference type="Proteomes" id="UP000637628"/>
    </source>
</evidence>
<proteinExistence type="predicted"/>
<evidence type="ECO:0000256" key="2">
    <source>
        <dbReference type="SAM" id="SignalP"/>
    </source>
</evidence>
<evidence type="ECO:0000256" key="1">
    <source>
        <dbReference type="SAM" id="MobiDB-lite"/>
    </source>
</evidence>
<feature type="signal peptide" evidence="2">
    <location>
        <begin position="1"/>
        <end position="27"/>
    </location>
</feature>
<feature type="chain" id="PRO_5047439019" description="Secreted protein" evidence="2">
    <location>
        <begin position="28"/>
        <end position="140"/>
    </location>
</feature>
<feature type="compositionally biased region" description="Low complexity" evidence="1">
    <location>
        <begin position="86"/>
        <end position="140"/>
    </location>
</feature>
<reference evidence="3 4" key="1">
    <citation type="submission" date="2021-01" db="EMBL/GenBank/DDBJ databases">
        <title>Whole genome shotgun sequence of Actinoplanes durhamensis NBRC 14914.</title>
        <authorList>
            <person name="Komaki H."/>
            <person name="Tamura T."/>
        </authorList>
    </citation>
    <scope>NUCLEOTIDE SEQUENCE [LARGE SCALE GENOMIC DNA]</scope>
    <source>
        <strain evidence="3 4">NBRC 14914</strain>
    </source>
</reference>
<name>A0ABQ3YZL2_9ACTN</name>
<sequence length="140" mass="15372">MRTTTKLSMLLGATLLTAVIGAGPAQASPAPPPHNNQDTIGYFSNRFDCEWVGRLGDAQHRWDDPDCDQVNWGPYRNQWVLKADRNNNGWPGQNQGWPGQGQNQGPSPSWPDQDQDQNQNQNQGQGQGWPGNKPGKPGKG</sequence>
<protein>
    <recommendedName>
        <fullName evidence="5">Secreted protein</fullName>
    </recommendedName>
</protein>
<dbReference type="Proteomes" id="UP000637628">
    <property type="component" value="Unassembled WGS sequence"/>
</dbReference>
<evidence type="ECO:0000313" key="3">
    <source>
        <dbReference type="EMBL" id="GIE02965.1"/>
    </source>
</evidence>
<dbReference type="EMBL" id="BOML01000035">
    <property type="protein sequence ID" value="GIE02965.1"/>
    <property type="molecule type" value="Genomic_DNA"/>
</dbReference>
<keyword evidence="4" id="KW-1185">Reference proteome</keyword>
<keyword evidence="2" id="KW-0732">Signal</keyword>
<comment type="caution">
    <text evidence="3">The sequence shown here is derived from an EMBL/GenBank/DDBJ whole genome shotgun (WGS) entry which is preliminary data.</text>
</comment>